<dbReference type="InterPro" id="IPR016032">
    <property type="entry name" value="Sig_transdc_resp-reg_C-effctor"/>
</dbReference>
<protein>
    <submittedName>
        <fullName evidence="11">Alkaline phosphatase synthesis transcriptional regulatory protein PhoP</fullName>
    </submittedName>
</protein>
<keyword evidence="6" id="KW-0804">Transcription</keyword>
<dbReference type="CDD" id="cd00383">
    <property type="entry name" value="trans_reg_C"/>
    <property type="match status" value="1"/>
</dbReference>
<evidence type="ECO:0000256" key="4">
    <source>
        <dbReference type="ARBA" id="ARBA00023015"/>
    </source>
</evidence>
<sequence length="244" mass="27578">MERILVVDDEEAILAVLQFHLEKAGYVAETATHPEEVFQRLREGEPVDLIILDHMLPDMSGLDICKILRQEGITIPIIFLTALDDEVERVLCLEMGADDYITKPFRPRELAARIRAVLRRYQLSGDGERRSADVLHAGPVIIDLAKHTVTVFGQEVSLTLKEFQLLHHLAEHADKVVTRDTLLDHIWGFKYTGDTRVVDVHISHLRNKIEPNPASPQLIKTVRGVGYKLITGRAMPGDDPEEDE</sequence>
<dbReference type="RefSeq" id="WP_170086205.1">
    <property type="nucleotide sequence ID" value="NZ_CP047971.1"/>
</dbReference>
<dbReference type="EMBL" id="LR792683">
    <property type="protein sequence ID" value="CAB3395118.1"/>
    <property type="molecule type" value="Genomic_DNA"/>
</dbReference>
<dbReference type="InterPro" id="IPR011006">
    <property type="entry name" value="CheY-like_superfamily"/>
</dbReference>
<evidence type="ECO:0000256" key="1">
    <source>
        <dbReference type="ARBA" id="ARBA00004496"/>
    </source>
</evidence>
<reference evidence="11 12" key="1">
    <citation type="submission" date="2020-04" db="EMBL/GenBank/DDBJ databases">
        <authorList>
            <person name="Hogendoorn C."/>
        </authorList>
    </citation>
    <scope>NUCLEOTIDE SEQUENCE [LARGE SCALE GENOMIC DNA]</scope>
    <source>
        <strain evidence="11">COOX1</strain>
    </source>
</reference>
<keyword evidence="4" id="KW-0805">Transcription regulation</keyword>
<dbReference type="InterPro" id="IPR039420">
    <property type="entry name" value="WalR-like"/>
</dbReference>
<evidence type="ECO:0000259" key="9">
    <source>
        <dbReference type="PROSITE" id="PS50110"/>
    </source>
</evidence>
<dbReference type="GO" id="GO:0006355">
    <property type="term" value="P:regulation of DNA-templated transcription"/>
    <property type="evidence" value="ECO:0007669"/>
    <property type="project" value="InterPro"/>
</dbReference>
<dbReference type="PANTHER" id="PTHR48111">
    <property type="entry name" value="REGULATOR OF RPOS"/>
    <property type="match status" value="1"/>
</dbReference>
<dbReference type="InterPro" id="IPR001867">
    <property type="entry name" value="OmpR/PhoB-type_DNA-bd"/>
</dbReference>
<dbReference type="SUPFAM" id="SSF52172">
    <property type="entry name" value="CheY-like"/>
    <property type="match status" value="1"/>
</dbReference>
<gene>
    <name evidence="11" type="primary">phoP</name>
    <name evidence="11" type="ORF">COOX1_2750</name>
</gene>
<evidence type="ECO:0000256" key="8">
    <source>
        <dbReference type="PROSITE-ProRule" id="PRU01091"/>
    </source>
</evidence>
<dbReference type="PROSITE" id="PS50110">
    <property type="entry name" value="RESPONSE_REGULATORY"/>
    <property type="match status" value="1"/>
</dbReference>
<feature type="DNA-binding region" description="OmpR/PhoB-type" evidence="8">
    <location>
        <begin position="132"/>
        <end position="231"/>
    </location>
</feature>
<dbReference type="GO" id="GO:0032993">
    <property type="term" value="C:protein-DNA complex"/>
    <property type="evidence" value="ECO:0007669"/>
    <property type="project" value="TreeGrafter"/>
</dbReference>
<feature type="modified residue" description="4-aspartylphosphate" evidence="7">
    <location>
        <position position="53"/>
    </location>
</feature>
<dbReference type="PANTHER" id="PTHR48111:SF21">
    <property type="entry name" value="DNA-BINDING DUAL MASTER TRANSCRIPTIONAL REGULATOR RPAA"/>
    <property type="match status" value="1"/>
</dbReference>
<dbReference type="Pfam" id="PF00486">
    <property type="entry name" value="Trans_reg_C"/>
    <property type="match status" value="1"/>
</dbReference>
<dbReference type="Pfam" id="PF00072">
    <property type="entry name" value="Response_reg"/>
    <property type="match status" value="1"/>
</dbReference>
<evidence type="ECO:0000256" key="5">
    <source>
        <dbReference type="ARBA" id="ARBA00023125"/>
    </source>
</evidence>
<evidence type="ECO:0000256" key="7">
    <source>
        <dbReference type="PROSITE-ProRule" id="PRU00169"/>
    </source>
</evidence>
<proteinExistence type="predicted"/>
<dbReference type="AlphaFoldDB" id="A0A6F9EF35"/>
<dbReference type="GO" id="GO:0000156">
    <property type="term" value="F:phosphorelay response regulator activity"/>
    <property type="evidence" value="ECO:0007669"/>
    <property type="project" value="TreeGrafter"/>
</dbReference>
<dbReference type="SUPFAM" id="SSF46894">
    <property type="entry name" value="C-terminal effector domain of the bipartite response regulators"/>
    <property type="match status" value="1"/>
</dbReference>
<organism evidence="11 12">
    <name type="scientific">Kyrpidia spormannii</name>
    <dbReference type="NCBI Taxonomy" id="2055160"/>
    <lineage>
        <taxon>Bacteria</taxon>
        <taxon>Bacillati</taxon>
        <taxon>Bacillota</taxon>
        <taxon>Bacilli</taxon>
        <taxon>Bacillales</taxon>
        <taxon>Alicyclobacillaceae</taxon>
        <taxon>Kyrpidia</taxon>
    </lineage>
</organism>
<evidence type="ECO:0000313" key="12">
    <source>
        <dbReference type="Proteomes" id="UP000502196"/>
    </source>
</evidence>
<evidence type="ECO:0000259" key="10">
    <source>
        <dbReference type="PROSITE" id="PS51755"/>
    </source>
</evidence>
<feature type="domain" description="Response regulatory" evidence="9">
    <location>
        <begin position="3"/>
        <end position="118"/>
    </location>
</feature>
<dbReference type="Gene3D" id="1.10.10.10">
    <property type="entry name" value="Winged helix-like DNA-binding domain superfamily/Winged helix DNA-binding domain"/>
    <property type="match status" value="1"/>
</dbReference>
<dbReference type="SMART" id="SM00862">
    <property type="entry name" value="Trans_reg_C"/>
    <property type="match status" value="1"/>
</dbReference>
<dbReference type="PROSITE" id="PS51755">
    <property type="entry name" value="OMPR_PHOB"/>
    <property type="match status" value="1"/>
</dbReference>
<dbReference type="Gene3D" id="3.40.50.2300">
    <property type="match status" value="1"/>
</dbReference>
<keyword evidence="3" id="KW-0902">Two-component regulatory system</keyword>
<dbReference type="FunFam" id="1.10.10.10:FF:000018">
    <property type="entry name" value="DNA-binding response regulator ResD"/>
    <property type="match status" value="1"/>
</dbReference>
<dbReference type="GO" id="GO:0005829">
    <property type="term" value="C:cytosol"/>
    <property type="evidence" value="ECO:0007669"/>
    <property type="project" value="TreeGrafter"/>
</dbReference>
<evidence type="ECO:0000256" key="3">
    <source>
        <dbReference type="ARBA" id="ARBA00023012"/>
    </source>
</evidence>
<evidence type="ECO:0000256" key="2">
    <source>
        <dbReference type="ARBA" id="ARBA00022553"/>
    </source>
</evidence>
<dbReference type="Proteomes" id="UP000502196">
    <property type="component" value="Chromosome"/>
</dbReference>
<comment type="subcellular location">
    <subcellularLocation>
        <location evidence="1">Cytoplasm</location>
    </subcellularLocation>
</comment>
<evidence type="ECO:0000313" key="11">
    <source>
        <dbReference type="EMBL" id="CAB3395118.1"/>
    </source>
</evidence>
<accession>A0A6F9EF35</accession>
<keyword evidence="2 7" id="KW-0597">Phosphoprotein</keyword>
<dbReference type="InterPro" id="IPR036388">
    <property type="entry name" value="WH-like_DNA-bd_sf"/>
</dbReference>
<evidence type="ECO:0000256" key="6">
    <source>
        <dbReference type="ARBA" id="ARBA00023163"/>
    </source>
</evidence>
<feature type="domain" description="OmpR/PhoB-type" evidence="10">
    <location>
        <begin position="132"/>
        <end position="231"/>
    </location>
</feature>
<dbReference type="SMART" id="SM00448">
    <property type="entry name" value="REC"/>
    <property type="match status" value="1"/>
</dbReference>
<dbReference type="InterPro" id="IPR001789">
    <property type="entry name" value="Sig_transdc_resp-reg_receiver"/>
</dbReference>
<dbReference type="Gene3D" id="6.10.250.690">
    <property type="match status" value="1"/>
</dbReference>
<dbReference type="FunFam" id="3.40.50.2300:FF:000001">
    <property type="entry name" value="DNA-binding response regulator PhoB"/>
    <property type="match status" value="1"/>
</dbReference>
<keyword evidence="5 8" id="KW-0238">DNA-binding</keyword>
<dbReference type="GO" id="GO:0000976">
    <property type="term" value="F:transcription cis-regulatory region binding"/>
    <property type="evidence" value="ECO:0007669"/>
    <property type="project" value="TreeGrafter"/>
</dbReference>
<name>A0A6F9EF35_9BACL</name>